<organism evidence="16 17">
    <name type="scientific">Prymnesium parvum</name>
    <name type="common">Toxic golden alga</name>
    <dbReference type="NCBI Taxonomy" id="97485"/>
    <lineage>
        <taxon>Eukaryota</taxon>
        <taxon>Haptista</taxon>
        <taxon>Haptophyta</taxon>
        <taxon>Prymnesiophyceae</taxon>
        <taxon>Prymnesiales</taxon>
        <taxon>Prymnesiaceae</taxon>
        <taxon>Prymnesium</taxon>
    </lineage>
</organism>
<evidence type="ECO:0000256" key="8">
    <source>
        <dbReference type="ARBA" id="ARBA00023002"/>
    </source>
</evidence>
<evidence type="ECO:0000256" key="2">
    <source>
        <dbReference type="ARBA" id="ARBA00005451"/>
    </source>
</evidence>
<dbReference type="InterPro" id="IPR035587">
    <property type="entry name" value="DUS-like_FMN-bd"/>
</dbReference>
<accession>A0AB34IE24</accession>
<dbReference type="InterPro" id="IPR018517">
    <property type="entry name" value="tRNA_hU_synthase_CS"/>
</dbReference>
<evidence type="ECO:0000256" key="11">
    <source>
        <dbReference type="ARBA" id="ARBA00049447"/>
    </source>
</evidence>
<evidence type="ECO:0000256" key="3">
    <source>
        <dbReference type="ARBA" id="ARBA00012376"/>
    </source>
</evidence>
<comment type="similarity">
    <text evidence="2">Belongs to the Dus family. Dus3 subfamily.</text>
</comment>
<evidence type="ECO:0000256" key="14">
    <source>
        <dbReference type="SAM" id="SignalP"/>
    </source>
</evidence>
<dbReference type="InterPro" id="IPR013785">
    <property type="entry name" value="Aldolase_TIM"/>
</dbReference>
<evidence type="ECO:0000256" key="10">
    <source>
        <dbReference type="ARBA" id="ARBA00048342"/>
    </source>
</evidence>
<dbReference type="EMBL" id="JBGBPQ010000027">
    <property type="protein sequence ID" value="KAL1498498.1"/>
    <property type="molecule type" value="Genomic_DNA"/>
</dbReference>
<evidence type="ECO:0000256" key="4">
    <source>
        <dbReference type="ARBA" id="ARBA00022630"/>
    </source>
</evidence>
<comment type="catalytic activity">
    <reaction evidence="11">
        <text>a 5,6-dihydrouridine in mRNA + NADP(+) = a uridine in mRNA + NADPH + H(+)</text>
        <dbReference type="Rhea" id="RHEA:69855"/>
        <dbReference type="Rhea" id="RHEA-COMP:14658"/>
        <dbReference type="Rhea" id="RHEA-COMP:17789"/>
        <dbReference type="ChEBI" id="CHEBI:15378"/>
        <dbReference type="ChEBI" id="CHEBI:57783"/>
        <dbReference type="ChEBI" id="CHEBI:58349"/>
        <dbReference type="ChEBI" id="CHEBI:65315"/>
        <dbReference type="ChEBI" id="CHEBI:74443"/>
    </reaction>
    <physiologicalReaction direction="right-to-left" evidence="11">
        <dbReference type="Rhea" id="RHEA:69857"/>
    </physiologicalReaction>
</comment>
<dbReference type="Proteomes" id="UP001515480">
    <property type="component" value="Unassembled WGS sequence"/>
</dbReference>
<dbReference type="SUPFAM" id="SSF51395">
    <property type="entry name" value="FMN-linked oxidoreductases"/>
    <property type="match status" value="1"/>
</dbReference>
<evidence type="ECO:0000256" key="7">
    <source>
        <dbReference type="ARBA" id="ARBA00022857"/>
    </source>
</evidence>
<evidence type="ECO:0000256" key="9">
    <source>
        <dbReference type="ARBA" id="ARBA00048266"/>
    </source>
</evidence>
<evidence type="ECO:0000256" key="13">
    <source>
        <dbReference type="SAM" id="MobiDB-lite"/>
    </source>
</evidence>
<comment type="caution">
    <text evidence="16">The sequence shown here is derived from an EMBL/GenBank/DDBJ whole genome shotgun (WGS) entry which is preliminary data.</text>
</comment>
<dbReference type="Gene3D" id="3.20.20.70">
    <property type="entry name" value="Aldolase class I"/>
    <property type="match status" value="1"/>
</dbReference>
<feature type="region of interest" description="Disordered" evidence="13">
    <location>
        <begin position="393"/>
        <end position="437"/>
    </location>
</feature>
<evidence type="ECO:0000256" key="6">
    <source>
        <dbReference type="ARBA" id="ARBA00022694"/>
    </source>
</evidence>
<keyword evidence="7" id="KW-0521">NADP</keyword>
<reference evidence="16 17" key="1">
    <citation type="journal article" date="2024" name="Science">
        <title>Giant polyketide synthase enzymes in the biosynthesis of giant marine polyether toxins.</title>
        <authorList>
            <person name="Fallon T.R."/>
            <person name="Shende V.V."/>
            <person name="Wierzbicki I.H."/>
            <person name="Pendleton A.L."/>
            <person name="Watervoot N.F."/>
            <person name="Auber R.P."/>
            <person name="Gonzalez D.J."/>
            <person name="Wisecaver J.H."/>
            <person name="Moore B.S."/>
        </authorList>
    </citation>
    <scope>NUCLEOTIDE SEQUENCE [LARGE SCALE GENOMIC DNA]</scope>
    <source>
        <strain evidence="16 17">12B1</strain>
    </source>
</reference>
<gene>
    <name evidence="16" type="ORF">AB1Y20_013822</name>
</gene>
<proteinExistence type="inferred from homology"/>
<dbReference type="PANTHER" id="PTHR45846">
    <property type="entry name" value="TRNA-DIHYDROURIDINE(47) SYNTHASE [NAD(P)(+)]-LIKE"/>
    <property type="match status" value="1"/>
</dbReference>
<evidence type="ECO:0000259" key="15">
    <source>
        <dbReference type="Pfam" id="PF01207"/>
    </source>
</evidence>
<comment type="catalytic activity">
    <reaction evidence="10">
        <text>a 5,6-dihydrouridine in mRNA + NAD(+) = a uridine in mRNA + NADH + H(+)</text>
        <dbReference type="Rhea" id="RHEA:69851"/>
        <dbReference type="Rhea" id="RHEA-COMP:14658"/>
        <dbReference type="Rhea" id="RHEA-COMP:17789"/>
        <dbReference type="ChEBI" id="CHEBI:15378"/>
        <dbReference type="ChEBI" id="CHEBI:57540"/>
        <dbReference type="ChEBI" id="CHEBI:57945"/>
        <dbReference type="ChEBI" id="CHEBI:65315"/>
        <dbReference type="ChEBI" id="CHEBI:74443"/>
    </reaction>
    <physiologicalReaction direction="right-to-left" evidence="10">
        <dbReference type="Rhea" id="RHEA:69853"/>
    </physiologicalReaction>
</comment>
<keyword evidence="4" id="KW-0285">Flavoprotein</keyword>
<keyword evidence="8" id="KW-0560">Oxidoreductase</keyword>
<feature type="domain" description="DUS-like FMN-binding" evidence="15">
    <location>
        <begin position="34"/>
        <end position="298"/>
    </location>
</feature>
<keyword evidence="6" id="KW-0819">tRNA processing</keyword>
<name>A0AB34IE24_PRYPA</name>
<protein>
    <recommendedName>
        <fullName evidence="3">tRNA-dihydrouridine(47) synthase [NAD(P)(+)]</fullName>
        <ecNumber evidence="3">1.3.1.89</ecNumber>
    </recommendedName>
</protein>
<evidence type="ECO:0000256" key="12">
    <source>
        <dbReference type="ARBA" id="ARBA00049513"/>
    </source>
</evidence>
<dbReference type="GO" id="GO:0102265">
    <property type="term" value="F:tRNA-dihydrouridine47 synthase activity"/>
    <property type="evidence" value="ECO:0007669"/>
    <property type="project" value="UniProtKB-EC"/>
</dbReference>
<evidence type="ECO:0000313" key="17">
    <source>
        <dbReference type="Proteomes" id="UP001515480"/>
    </source>
</evidence>
<keyword evidence="17" id="KW-1185">Reference proteome</keyword>
<feature type="signal peptide" evidence="14">
    <location>
        <begin position="1"/>
        <end position="18"/>
    </location>
</feature>
<evidence type="ECO:0000256" key="1">
    <source>
        <dbReference type="ARBA" id="ARBA00001917"/>
    </source>
</evidence>
<dbReference type="GO" id="GO:0050660">
    <property type="term" value="F:flavin adenine dinucleotide binding"/>
    <property type="evidence" value="ECO:0007669"/>
    <property type="project" value="InterPro"/>
</dbReference>
<feature type="chain" id="PRO_5044201938" description="tRNA-dihydrouridine(47) synthase [NAD(P)(+)]" evidence="14">
    <location>
        <begin position="19"/>
        <end position="462"/>
    </location>
</feature>
<dbReference type="AlphaFoldDB" id="A0AB34IE24"/>
<dbReference type="CDD" id="cd02801">
    <property type="entry name" value="DUS_like_FMN"/>
    <property type="match status" value="1"/>
</dbReference>
<dbReference type="PANTHER" id="PTHR45846:SF1">
    <property type="entry name" value="TRNA-DIHYDROURIDINE(47) SYNTHASE [NAD(P)(+)]-LIKE"/>
    <property type="match status" value="1"/>
</dbReference>
<evidence type="ECO:0000313" key="16">
    <source>
        <dbReference type="EMBL" id="KAL1498498.1"/>
    </source>
</evidence>
<keyword evidence="14" id="KW-0732">Signal</keyword>
<dbReference type="PROSITE" id="PS51257">
    <property type="entry name" value="PROKAR_LIPOPROTEIN"/>
    <property type="match status" value="1"/>
</dbReference>
<dbReference type="GO" id="GO:0003723">
    <property type="term" value="F:RNA binding"/>
    <property type="evidence" value="ECO:0007669"/>
    <property type="project" value="TreeGrafter"/>
</dbReference>
<comment type="catalytic activity">
    <reaction evidence="12">
        <text>5,6-dihydrouridine(47) in tRNA + NADP(+) = uridine(47) in tRNA + NADPH + H(+)</text>
        <dbReference type="Rhea" id="RHEA:53360"/>
        <dbReference type="Rhea" id="RHEA-COMP:13539"/>
        <dbReference type="Rhea" id="RHEA-COMP:13540"/>
        <dbReference type="ChEBI" id="CHEBI:15378"/>
        <dbReference type="ChEBI" id="CHEBI:57783"/>
        <dbReference type="ChEBI" id="CHEBI:58349"/>
        <dbReference type="ChEBI" id="CHEBI:65315"/>
        <dbReference type="ChEBI" id="CHEBI:74443"/>
        <dbReference type="EC" id="1.3.1.89"/>
    </reaction>
    <physiologicalReaction direction="right-to-left" evidence="12">
        <dbReference type="Rhea" id="RHEA:53362"/>
    </physiologicalReaction>
</comment>
<evidence type="ECO:0000256" key="5">
    <source>
        <dbReference type="ARBA" id="ARBA00022643"/>
    </source>
</evidence>
<comment type="cofactor">
    <cofactor evidence="1">
        <name>FMN</name>
        <dbReference type="ChEBI" id="CHEBI:58210"/>
    </cofactor>
</comment>
<keyword evidence="5" id="KW-0288">FMN</keyword>
<dbReference type="Pfam" id="PF01207">
    <property type="entry name" value="Dus"/>
    <property type="match status" value="1"/>
</dbReference>
<sequence>MARCTLCLAAASCACAAAGGVSELGSLLRGKMILAPLTRGGNQPFRRLCASLGAEAAVSEMIFARALLRGEAVERARLRRAPNEALFGVQIATNDVEEGVAAAALAAASGAQWVDLNCGCPIHEAARRGLGAALLRRPERLAELVGGIASRSPLPLTVKVRLAADGGEVNVREVARLLREAGAAGVTVHGRTAADRYSRAADWDIIQRVVEDGEAVGGGMAVIGNGDIANHAQAKLRMDTARVDAVMVGRGALTKPWLFGEFRDGAAWGPDARERVEIYRRLTCYMKEYFGDDERGRRKAWNFLPWHFDFFCRYRPELDDETALTSLQTRYAQGSLSLPPVDRLLTYSGTDVHELIAAALWEASSDQEAFDKLSAVAEGPQLAELILAGKQAESSASGEQDELANIPSSEVGPGQGAQRTRRKRRRAPAVQRTDEEIAELRAARAEKRRLLGTPAHVDGFRK</sequence>
<dbReference type="PROSITE" id="PS01136">
    <property type="entry name" value="UPF0034"/>
    <property type="match status" value="1"/>
</dbReference>
<comment type="catalytic activity">
    <reaction evidence="9">
        <text>5,6-dihydrouridine(47) in tRNA + NAD(+) = uridine(47) in tRNA + NADH + H(+)</text>
        <dbReference type="Rhea" id="RHEA:53364"/>
        <dbReference type="Rhea" id="RHEA-COMP:13539"/>
        <dbReference type="Rhea" id="RHEA-COMP:13540"/>
        <dbReference type="ChEBI" id="CHEBI:15378"/>
        <dbReference type="ChEBI" id="CHEBI:57540"/>
        <dbReference type="ChEBI" id="CHEBI:57945"/>
        <dbReference type="ChEBI" id="CHEBI:65315"/>
        <dbReference type="ChEBI" id="CHEBI:74443"/>
        <dbReference type="EC" id="1.3.1.89"/>
    </reaction>
    <physiologicalReaction direction="right-to-left" evidence="9">
        <dbReference type="Rhea" id="RHEA:53366"/>
    </physiologicalReaction>
</comment>
<dbReference type="EC" id="1.3.1.89" evidence="3"/>